<organism evidence="1 2">
    <name type="scientific">Kitasatospora putterlickiae</name>
    <dbReference type="NCBI Taxonomy" id="221725"/>
    <lineage>
        <taxon>Bacteria</taxon>
        <taxon>Bacillati</taxon>
        <taxon>Actinomycetota</taxon>
        <taxon>Actinomycetes</taxon>
        <taxon>Kitasatosporales</taxon>
        <taxon>Streptomycetaceae</taxon>
        <taxon>Kitasatospora</taxon>
    </lineage>
</organism>
<dbReference type="EMBL" id="BAAAKJ010000252">
    <property type="protein sequence ID" value="GAA1402731.1"/>
    <property type="molecule type" value="Genomic_DNA"/>
</dbReference>
<accession>A0ABN1YBR7</accession>
<protein>
    <submittedName>
        <fullName evidence="1">Uncharacterized protein</fullName>
    </submittedName>
</protein>
<name>A0ABN1YBR7_9ACTN</name>
<dbReference type="Proteomes" id="UP001499863">
    <property type="component" value="Unassembled WGS sequence"/>
</dbReference>
<dbReference type="RefSeq" id="WP_344338895.1">
    <property type="nucleotide sequence ID" value="NZ_BAAAKJ010000252.1"/>
</dbReference>
<comment type="caution">
    <text evidence="1">The sequence shown here is derived from an EMBL/GenBank/DDBJ whole genome shotgun (WGS) entry which is preliminary data.</text>
</comment>
<sequence length="69" mass="7223">MSRKPSDAELGAVIGSLLASRNGADIGPLLAEKADQLERIAKANPDDRDAAALAREARAAANRAKRNGR</sequence>
<proteinExistence type="predicted"/>
<reference evidence="1 2" key="1">
    <citation type="journal article" date="2019" name="Int. J. Syst. Evol. Microbiol.">
        <title>The Global Catalogue of Microorganisms (GCM) 10K type strain sequencing project: providing services to taxonomists for standard genome sequencing and annotation.</title>
        <authorList>
            <consortium name="The Broad Institute Genomics Platform"/>
            <consortium name="The Broad Institute Genome Sequencing Center for Infectious Disease"/>
            <person name="Wu L."/>
            <person name="Ma J."/>
        </authorList>
    </citation>
    <scope>NUCLEOTIDE SEQUENCE [LARGE SCALE GENOMIC DNA]</scope>
    <source>
        <strain evidence="1 2">JCM 12393</strain>
    </source>
</reference>
<keyword evidence="2" id="KW-1185">Reference proteome</keyword>
<evidence type="ECO:0000313" key="2">
    <source>
        <dbReference type="Proteomes" id="UP001499863"/>
    </source>
</evidence>
<evidence type="ECO:0000313" key="1">
    <source>
        <dbReference type="EMBL" id="GAA1402731.1"/>
    </source>
</evidence>
<gene>
    <name evidence="1" type="ORF">GCM10009639_46490</name>
</gene>